<proteinExistence type="predicted"/>
<evidence type="ECO:0000313" key="1">
    <source>
        <dbReference type="EMBL" id="BAC44774.1"/>
    </source>
</evidence>
<dbReference type="STRING" id="272633.gene:10732108"/>
<protein>
    <submittedName>
        <fullName evidence="1">Uncharacterized protein</fullName>
    </submittedName>
</protein>
<accession>Q8EUE1</accession>
<dbReference type="HOGENOM" id="CLU_1347675_0_0_14"/>
<dbReference type="InParanoid" id="Q8EUE1"/>
<name>Q8EUE1_MALP2</name>
<sequence length="203" mass="24171">MRSYRNFSIMNLFFNFNNLDTWFKDNYDFNKHDLFLKNENNNFKLLLEEAIKNNNISESKINSINVVISLNSTDPITPTNIWKFGEFNKEWNVKFIETIQPLITFCRLNNKLFNIIYIYLDQGPKNIANIAMAQLLKSLVIGLNQETKPFKFKSKLFVLDKEKKEYLTKLNKLLSSKRKVIISNSKLLQQLKFSWIRKNLHYV</sequence>
<organism evidence="1 2">
    <name type="scientific">Malacoplasma penetrans (strain HF-2)</name>
    <name type="common">Mycoplasma penetrans</name>
    <dbReference type="NCBI Taxonomy" id="272633"/>
    <lineage>
        <taxon>Bacteria</taxon>
        <taxon>Bacillati</taxon>
        <taxon>Mycoplasmatota</taxon>
        <taxon>Mycoplasmoidales</taxon>
        <taxon>Mycoplasmoidaceae</taxon>
        <taxon>Malacoplasma</taxon>
    </lineage>
</organism>
<dbReference type="AlphaFoldDB" id="Q8EUE1"/>
<gene>
    <name evidence="1" type="ordered locus">MYPE9880</name>
</gene>
<dbReference type="KEGG" id="mpe:MYPE9880"/>
<evidence type="ECO:0000313" key="2">
    <source>
        <dbReference type="Proteomes" id="UP000002522"/>
    </source>
</evidence>
<reference evidence="1 2" key="1">
    <citation type="journal article" date="2002" name="Nucleic Acids Res.">
        <title>The complete genomic sequence of Mycoplasma penetrans, an intracellular bacterial pathogen in humans.</title>
        <authorList>
            <person name="Sasaki Y."/>
            <person name="Ishikawa J."/>
            <person name="Yamashita A."/>
            <person name="Oshima K."/>
            <person name="Kenri T."/>
            <person name="Furuya K."/>
            <person name="Yoshino C."/>
            <person name="Horino A."/>
            <person name="Shiba T."/>
            <person name="Sasaki T."/>
            <person name="Hattori M."/>
        </authorList>
    </citation>
    <scope>NUCLEOTIDE SEQUENCE [LARGE SCALE GENOMIC DNA]</scope>
    <source>
        <strain evidence="1 2">HF-2</strain>
    </source>
</reference>
<keyword evidence="2" id="KW-1185">Reference proteome</keyword>
<dbReference type="Proteomes" id="UP000002522">
    <property type="component" value="Chromosome"/>
</dbReference>
<dbReference type="EMBL" id="BA000026">
    <property type="protein sequence ID" value="BAC44774.1"/>
    <property type="molecule type" value="Genomic_DNA"/>
</dbReference>